<dbReference type="eggNOG" id="COG4948">
    <property type="taxonomic scope" value="Bacteria"/>
</dbReference>
<dbReference type="SMART" id="SM00922">
    <property type="entry name" value="MR_MLE"/>
    <property type="match status" value="1"/>
</dbReference>
<dbReference type="Gene3D" id="3.30.390.10">
    <property type="entry name" value="Enolase-like, N-terminal domain"/>
    <property type="match status" value="1"/>
</dbReference>
<dbReference type="HOGENOM" id="CLU_030273_4_6_7"/>
<dbReference type="GO" id="GO:0006518">
    <property type="term" value="P:peptide metabolic process"/>
    <property type="evidence" value="ECO:0007669"/>
    <property type="project" value="UniProtKB-ARBA"/>
</dbReference>
<dbReference type="SFLD" id="SFLDG00180">
    <property type="entry name" value="muconate_cycloisomerase"/>
    <property type="match status" value="1"/>
</dbReference>
<dbReference type="Pfam" id="PF13378">
    <property type="entry name" value="MR_MLE_C"/>
    <property type="match status" value="1"/>
</dbReference>
<dbReference type="SFLD" id="SFLDS00001">
    <property type="entry name" value="Enolase"/>
    <property type="match status" value="1"/>
</dbReference>
<dbReference type="OrthoDB" id="9802699at2"/>
<dbReference type="InterPro" id="IPR029065">
    <property type="entry name" value="Enolase_C-like"/>
</dbReference>
<dbReference type="EMBL" id="CP002629">
    <property type="protein sequence ID" value="AEB10631.1"/>
    <property type="molecule type" value="Genomic_DNA"/>
</dbReference>
<proteinExistence type="inferred from homology"/>
<keyword evidence="2" id="KW-0479">Metal-binding</keyword>
<dbReference type="GO" id="GO:0046872">
    <property type="term" value="F:metal ion binding"/>
    <property type="evidence" value="ECO:0007669"/>
    <property type="project" value="UniProtKB-KW"/>
</dbReference>
<dbReference type="GO" id="GO:0009063">
    <property type="term" value="P:amino acid catabolic process"/>
    <property type="evidence" value="ECO:0007669"/>
    <property type="project" value="InterPro"/>
</dbReference>
<dbReference type="PANTHER" id="PTHR48073">
    <property type="entry name" value="O-SUCCINYLBENZOATE SYNTHASE-RELATED"/>
    <property type="match status" value="1"/>
</dbReference>
<organism evidence="5 6">
    <name type="scientific">Desulfobacca acetoxidans (strain ATCC 700848 / DSM 11109 / ASRB2)</name>
    <dbReference type="NCBI Taxonomy" id="880072"/>
    <lineage>
        <taxon>Bacteria</taxon>
        <taxon>Pseudomonadati</taxon>
        <taxon>Thermodesulfobacteriota</taxon>
        <taxon>Desulfobaccia</taxon>
        <taxon>Desulfobaccales</taxon>
        <taxon>Desulfobaccaceae</taxon>
        <taxon>Desulfobacca</taxon>
    </lineage>
</organism>
<sequence length="389" mass="43000">MTLRFTRLELREVRIPFRFAFKHSLAVRREAHNLILTLATDAGVIGYGEVIPRTYLTGESVETAWQDIRSHYWPTIRELKLSTAASPWEALQPCFAWATAHRKTAAYAGLDLAVWDAWARTAKRPGYSLFGQRRPLPVSITGPLGVGSLHRVWKLASLMRFLGFSQFKLKVGNSSDLATVRLVRQIIGRQRDLRVDANGGWNVDQAITRIQEFKQFGVSSVEQPIPAGDSQTLALVQREGGLPVMADESLCTLTDAKNLLEHQAADIWNLRLAKIGGFTGLLAMLEVAGFPLPWTPKPLVTGYRPQMQLGTLVGETSILTAAARACLGLCPFRHVEFGFPRILLQQDPFRGDPGGYLSVGNVLSNGFGLGVSPHPGRLDSVTRHREVLT</sequence>
<dbReference type="InterPro" id="IPR036849">
    <property type="entry name" value="Enolase-like_C_sf"/>
</dbReference>
<dbReference type="RefSeq" id="WP_013707740.1">
    <property type="nucleotide sequence ID" value="NC_015388.1"/>
</dbReference>
<feature type="domain" description="Mandelate racemase/muconate lactonizing enzyme C-terminal" evidence="4">
    <location>
        <begin position="149"/>
        <end position="243"/>
    </location>
</feature>
<reference evidence="6" key="2">
    <citation type="submission" date="2011-03" db="EMBL/GenBank/DDBJ databases">
        <title>The complete genome of Desulfobacca acetoxidans DSM 11109.</title>
        <authorList>
            <consortium name="US DOE Joint Genome Institute (JGI-PGF)"/>
            <person name="Lucas S."/>
            <person name="Copeland A."/>
            <person name="Lapidus A."/>
            <person name="Bruce D."/>
            <person name="Goodwin L."/>
            <person name="Pitluck S."/>
            <person name="Peters L."/>
            <person name="Kyrpides N."/>
            <person name="Mavromatis K."/>
            <person name="Ivanova N."/>
            <person name="Ovchinnikova G."/>
            <person name="Teshima H."/>
            <person name="Detter J.C."/>
            <person name="Han C."/>
            <person name="Land M."/>
            <person name="Hauser L."/>
            <person name="Markowitz V."/>
            <person name="Cheng J.-F."/>
            <person name="Hugenholtz P."/>
            <person name="Woyke T."/>
            <person name="Wu D."/>
            <person name="Spring S."/>
            <person name="Schueler E."/>
            <person name="Brambilla E."/>
            <person name="Klenk H.-P."/>
            <person name="Eisen J.A."/>
        </authorList>
    </citation>
    <scope>NUCLEOTIDE SEQUENCE [LARGE SCALE GENOMIC DNA]</scope>
    <source>
        <strain evidence="6">ATCC 700848 / DSM 11109 / ASRB2</strain>
    </source>
</reference>
<dbReference type="STRING" id="880072.Desac_2830"/>
<protein>
    <submittedName>
        <fullName evidence="5">Mandelate racemase/muconate lactonizing protein</fullName>
    </submittedName>
</protein>
<dbReference type="KEGG" id="dao:Desac_2830"/>
<keyword evidence="6" id="KW-1185">Reference proteome</keyword>
<dbReference type="InterPro" id="IPR029017">
    <property type="entry name" value="Enolase-like_N"/>
</dbReference>
<comment type="similarity">
    <text evidence="1">Belongs to the mandelate racemase/muconate lactonizing enzyme family.</text>
</comment>
<dbReference type="PROSITE" id="PS00909">
    <property type="entry name" value="MR_MLE_2"/>
    <property type="match status" value="1"/>
</dbReference>
<reference evidence="5 6" key="1">
    <citation type="journal article" date="2011" name="Stand. Genomic Sci.">
        <title>Complete genome sequence of the acetate-degrading sulfate reducer Desulfobacca acetoxidans type strain (ASRB2).</title>
        <authorList>
            <person name="Goker M."/>
            <person name="Teshima H."/>
            <person name="Lapidus A."/>
            <person name="Nolan M."/>
            <person name="Lucas S."/>
            <person name="Hammon N."/>
            <person name="Deshpande S."/>
            <person name="Cheng J.F."/>
            <person name="Tapia R."/>
            <person name="Han C."/>
            <person name="Goodwin L."/>
            <person name="Pitluck S."/>
            <person name="Huntemann M."/>
            <person name="Liolios K."/>
            <person name="Ivanova N."/>
            <person name="Pagani I."/>
            <person name="Mavromatis K."/>
            <person name="Ovchinikova G."/>
            <person name="Pati A."/>
            <person name="Chen A."/>
            <person name="Palaniappan K."/>
            <person name="Land M."/>
            <person name="Hauser L."/>
            <person name="Brambilla E.M."/>
            <person name="Rohde M."/>
            <person name="Spring S."/>
            <person name="Detter J.C."/>
            <person name="Woyke T."/>
            <person name="Bristow J."/>
            <person name="Eisen J.A."/>
            <person name="Markowitz V."/>
            <person name="Hugenholtz P."/>
            <person name="Kyrpides N.C."/>
            <person name="Klenk H.P."/>
        </authorList>
    </citation>
    <scope>NUCLEOTIDE SEQUENCE [LARGE SCALE GENOMIC DNA]</scope>
    <source>
        <strain evidence="6">ATCC 700848 / DSM 11109 / ASRB2</strain>
    </source>
</reference>
<evidence type="ECO:0000313" key="6">
    <source>
        <dbReference type="Proteomes" id="UP000000483"/>
    </source>
</evidence>
<dbReference type="InterPro" id="IPR013342">
    <property type="entry name" value="Mandelate_racemase_C"/>
</dbReference>
<dbReference type="Gene3D" id="3.20.20.120">
    <property type="entry name" value="Enolase-like C-terminal domain"/>
    <property type="match status" value="1"/>
</dbReference>
<dbReference type="PANTHER" id="PTHR48073:SF2">
    <property type="entry name" value="O-SUCCINYLBENZOATE SYNTHASE"/>
    <property type="match status" value="1"/>
</dbReference>
<evidence type="ECO:0000256" key="1">
    <source>
        <dbReference type="ARBA" id="ARBA00008031"/>
    </source>
</evidence>
<evidence type="ECO:0000259" key="4">
    <source>
        <dbReference type="SMART" id="SM00922"/>
    </source>
</evidence>
<dbReference type="GO" id="GO:0016854">
    <property type="term" value="F:racemase and epimerase activity"/>
    <property type="evidence" value="ECO:0007669"/>
    <property type="project" value="UniProtKB-ARBA"/>
</dbReference>
<dbReference type="Pfam" id="PF02746">
    <property type="entry name" value="MR_MLE_N"/>
    <property type="match status" value="1"/>
</dbReference>
<name>F2NIT7_DESAR</name>
<evidence type="ECO:0000256" key="2">
    <source>
        <dbReference type="ARBA" id="ARBA00022723"/>
    </source>
</evidence>
<dbReference type="Proteomes" id="UP000000483">
    <property type="component" value="Chromosome"/>
</dbReference>
<keyword evidence="3" id="KW-0413">Isomerase</keyword>
<evidence type="ECO:0000313" key="5">
    <source>
        <dbReference type="EMBL" id="AEB10631.1"/>
    </source>
</evidence>
<accession>F2NIT7</accession>
<dbReference type="InterPro" id="IPR018110">
    <property type="entry name" value="Mandel_Rmase/mucon_lact_enz_CS"/>
</dbReference>
<gene>
    <name evidence="5" type="ordered locus">Desac_2830</name>
</gene>
<dbReference type="AlphaFoldDB" id="F2NIT7"/>
<dbReference type="SUPFAM" id="SSF54826">
    <property type="entry name" value="Enolase N-terminal domain-like"/>
    <property type="match status" value="1"/>
</dbReference>
<dbReference type="SUPFAM" id="SSF51604">
    <property type="entry name" value="Enolase C-terminal domain-like"/>
    <property type="match status" value="1"/>
</dbReference>
<dbReference type="InterPro" id="IPR013341">
    <property type="entry name" value="Mandelate_racemase_N_dom"/>
</dbReference>
<evidence type="ECO:0000256" key="3">
    <source>
        <dbReference type="ARBA" id="ARBA00023235"/>
    </source>
</evidence>